<dbReference type="OrthoDB" id="1145241at2"/>
<dbReference type="RefSeq" id="WP_104515327.1">
    <property type="nucleotide sequence ID" value="NZ_MQVW01000024.1"/>
</dbReference>
<dbReference type="PROSITE" id="PS51257">
    <property type="entry name" value="PROKAR_LIPOPROTEIN"/>
    <property type="match status" value="1"/>
</dbReference>
<sequence length="206" mass="23282">MKTLLSFLSILFLVSCNHDNKKDVEREMVEDVIVPTTESRPIKESVTDSTSSNVTSYLSAYKSKLEASKYKYVISNHNGLLSPPGFYDVDETYSKGIENIERALKDVGKTVVKKNSFQYKAQVKRNGDVFPQGTMIEYIFKNDSIATSSYTRLMELKSGSEAVWKDGIDWNSPALMVRKENRIYHIITGGDHMAGTENEIADLIFK</sequence>
<name>A0A2S6IKV9_9FLAO</name>
<comment type="caution">
    <text evidence="1">The sequence shown here is derived from an EMBL/GenBank/DDBJ whole genome shotgun (WGS) entry which is preliminary data.</text>
</comment>
<protein>
    <recommendedName>
        <fullName evidence="3">Lipoprotein</fullName>
    </recommendedName>
</protein>
<evidence type="ECO:0008006" key="3">
    <source>
        <dbReference type="Google" id="ProtNLM"/>
    </source>
</evidence>
<evidence type="ECO:0000313" key="2">
    <source>
        <dbReference type="Proteomes" id="UP000239002"/>
    </source>
</evidence>
<gene>
    <name evidence="1" type="ORF">LY01_01627</name>
</gene>
<evidence type="ECO:0000313" key="1">
    <source>
        <dbReference type="EMBL" id="PPK94874.1"/>
    </source>
</evidence>
<reference evidence="1 2" key="1">
    <citation type="submission" date="2018-02" db="EMBL/GenBank/DDBJ databases">
        <title>Genomic Encyclopedia of Archaeal and Bacterial Type Strains, Phase II (KMG-II): from individual species to whole genera.</title>
        <authorList>
            <person name="Goeker M."/>
        </authorList>
    </citation>
    <scope>NUCLEOTIDE SEQUENCE [LARGE SCALE GENOMIC DNA]</scope>
    <source>
        <strain evidence="1 2">DSM 16809</strain>
    </source>
</reference>
<dbReference type="Proteomes" id="UP000239002">
    <property type="component" value="Unassembled WGS sequence"/>
</dbReference>
<dbReference type="AlphaFoldDB" id="A0A2S6IKV9"/>
<keyword evidence="2" id="KW-1185">Reference proteome</keyword>
<proteinExistence type="predicted"/>
<organism evidence="1 2">
    <name type="scientific">Nonlabens xylanidelens</name>
    <dbReference type="NCBI Taxonomy" id="191564"/>
    <lineage>
        <taxon>Bacteria</taxon>
        <taxon>Pseudomonadati</taxon>
        <taxon>Bacteroidota</taxon>
        <taxon>Flavobacteriia</taxon>
        <taxon>Flavobacteriales</taxon>
        <taxon>Flavobacteriaceae</taxon>
        <taxon>Nonlabens</taxon>
    </lineage>
</organism>
<accession>A0A2S6IKV9</accession>
<dbReference type="EMBL" id="PTJE01000003">
    <property type="protein sequence ID" value="PPK94874.1"/>
    <property type="molecule type" value="Genomic_DNA"/>
</dbReference>